<name>A0ABW3HAG1_9SPHN</name>
<dbReference type="Proteomes" id="UP001596977">
    <property type="component" value="Unassembled WGS sequence"/>
</dbReference>
<feature type="transmembrane region" description="Helical" evidence="1">
    <location>
        <begin position="42"/>
        <end position="60"/>
    </location>
</feature>
<keyword evidence="1" id="KW-0812">Transmembrane</keyword>
<keyword evidence="1" id="KW-0472">Membrane</keyword>
<comment type="caution">
    <text evidence="2">The sequence shown here is derived from an EMBL/GenBank/DDBJ whole genome shotgun (WGS) entry which is preliminary data.</text>
</comment>
<gene>
    <name evidence="2" type="ORF">ACFQ1E_08050</name>
</gene>
<proteinExistence type="predicted"/>
<organism evidence="2 3">
    <name type="scientific">Sphingomonas canadensis</name>
    <dbReference type="NCBI Taxonomy" id="1219257"/>
    <lineage>
        <taxon>Bacteria</taxon>
        <taxon>Pseudomonadati</taxon>
        <taxon>Pseudomonadota</taxon>
        <taxon>Alphaproteobacteria</taxon>
        <taxon>Sphingomonadales</taxon>
        <taxon>Sphingomonadaceae</taxon>
        <taxon>Sphingomonas</taxon>
    </lineage>
</organism>
<keyword evidence="1" id="KW-1133">Transmembrane helix</keyword>
<feature type="transmembrane region" description="Helical" evidence="1">
    <location>
        <begin position="6"/>
        <end position="30"/>
    </location>
</feature>
<evidence type="ECO:0000256" key="1">
    <source>
        <dbReference type="SAM" id="Phobius"/>
    </source>
</evidence>
<evidence type="ECO:0000313" key="2">
    <source>
        <dbReference type="EMBL" id="MFD0946284.1"/>
    </source>
</evidence>
<accession>A0ABW3HAG1</accession>
<reference evidence="3" key="1">
    <citation type="journal article" date="2019" name="Int. J. Syst. Evol. Microbiol.">
        <title>The Global Catalogue of Microorganisms (GCM) 10K type strain sequencing project: providing services to taxonomists for standard genome sequencing and annotation.</title>
        <authorList>
            <consortium name="The Broad Institute Genomics Platform"/>
            <consortium name="The Broad Institute Genome Sequencing Center for Infectious Disease"/>
            <person name="Wu L."/>
            <person name="Ma J."/>
        </authorList>
    </citation>
    <scope>NUCLEOTIDE SEQUENCE [LARGE SCALE GENOMIC DNA]</scope>
    <source>
        <strain evidence="3">CCUG 62982</strain>
    </source>
</reference>
<evidence type="ECO:0000313" key="3">
    <source>
        <dbReference type="Proteomes" id="UP001596977"/>
    </source>
</evidence>
<protein>
    <submittedName>
        <fullName evidence="2">Uncharacterized protein</fullName>
    </submittedName>
</protein>
<dbReference type="RefSeq" id="WP_264943656.1">
    <property type="nucleotide sequence ID" value="NZ_JAPDRA010000003.1"/>
</dbReference>
<keyword evidence="3" id="KW-1185">Reference proteome</keyword>
<dbReference type="EMBL" id="JBHTJG010000003">
    <property type="protein sequence ID" value="MFD0946284.1"/>
    <property type="molecule type" value="Genomic_DNA"/>
</dbReference>
<sequence>MSAVVHLMALAAAWVLITCGIALFVGSLNATDDRLSKRWWRLAWIFLTAGMALVVLSIGWPL</sequence>